<keyword evidence="2" id="KW-1185">Reference proteome</keyword>
<proteinExistence type="predicted"/>
<dbReference type="Proteomes" id="UP001148662">
    <property type="component" value="Unassembled WGS sequence"/>
</dbReference>
<gene>
    <name evidence="1" type="ORF">NM688_g8597</name>
</gene>
<comment type="caution">
    <text evidence="1">The sequence shown here is derived from an EMBL/GenBank/DDBJ whole genome shotgun (WGS) entry which is preliminary data.</text>
</comment>
<evidence type="ECO:0000313" key="2">
    <source>
        <dbReference type="Proteomes" id="UP001148662"/>
    </source>
</evidence>
<accession>A0ACC1RTY1</accession>
<name>A0ACC1RTY1_9APHY</name>
<dbReference type="EMBL" id="JANHOG010002359">
    <property type="protein sequence ID" value="KAJ3524233.1"/>
    <property type="molecule type" value="Genomic_DNA"/>
</dbReference>
<reference evidence="1" key="1">
    <citation type="submission" date="2022-07" db="EMBL/GenBank/DDBJ databases">
        <title>Genome Sequence of Phlebia brevispora.</title>
        <authorList>
            <person name="Buettner E."/>
        </authorList>
    </citation>
    <scope>NUCLEOTIDE SEQUENCE</scope>
    <source>
        <strain evidence="1">MPL23</strain>
    </source>
</reference>
<organism evidence="1 2">
    <name type="scientific">Phlebia brevispora</name>
    <dbReference type="NCBI Taxonomy" id="194682"/>
    <lineage>
        <taxon>Eukaryota</taxon>
        <taxon>Fungi</taxon>
        <taxon>Dikarya</taxon>
        <taxon>Basidiomycota</taxon>
        <taxon>Agaricomycotina</taxon>
        <taxon>Agaricomycetes</taxon>
        <taxon>Polyporales</taxon>
        <taxon>Meruliaceae</taxon>
        <taxon>Phlebia</taxon>
    </lineage>
</organism>
<protein>
    <submittedName>
        <fullName evidence="1">Uncharacterized protein</fullName>
    </submittedName>
</protein>
<sequence>MSEACISCKEFGRGRTLVLHDRGATHARRALDIGIALDVAVPPGLYSTRTDDREARNGIGVRLGSENLLPLLVTVWVISCRAHYLLTGLTSRSRSIFGSGVPCAASPFITISRNSVQPRCPQCLDCESARYKLNKRLGRDSDFLRTDRGSARRDTMTRVLPLALTAKQNREASSGRRDLAYLLRNGKRHKGPSPHHEPERP</sequence>
<evidence type="ECO:0000313" key="1">
    <source>
        <dbReference type="EMBL" id="KAJ3524233.1"/>
    </source>
</evidence>